<dbReference type="AlphaFoldDB" id="A0A5C6CJ18"/>
<keyword evidence="1" id="KW-0732">Signal</keyword>
<gene>
    <name evidence="2" type="ORF">Pla144_36790</name>
</gene>
<evidence type="ECO:0000313" key="3">
    <source>
        <dbReference type="Proteomes" id="UP000318437"/>
    </source>
</evidence>
<dbReference type="RefSeq" id="WP_146451998.1">
    <property type="nucleotide sequence ID" value="NZ_SJPS01000005.1"/>
</dbReference>
<feature type="signal peptide" evidence="1">
    <location>
        <begin position="1"/>
        <end position="22"/>
    </location>
</feature>
<evidence type="ECO:0000313" key="2">
    <source>
        <dbReference type="EMBL" id="TWU24793.1"/>
    </source>
</evidence>
<proteinExistence type="predicted"/>
<keyword evidence="3" id="KW-1185">Reference proteome</keyword>
<dbReference type="OrthoDB" id="9553447at2"/>
<dbReference type="Proteomes" id="UP000318437">
    <property type="component" value="Unassembled WGS sequence"/>
</dbReference>
<dbReference type="EMBL" id="SJPS01000005">
    <property type="protein sequence ID" value="TWU24793.1"/>
    <property type="molecule type" value="Genomic_DNA"/>
</dbReference>
<comment type="caution">
    <text evidence="2">The sequence shown here is derived from an EMBL/GenBank/DDBJ whole genome shotgun (WGS) entry which is preliminary data.</text>
</comment>
<evidence type="ECO:0000256" key="1">
    <source>
        <dbReference type="SAM" id="SignalP"/>
    </source>
</evidence>
<organism evidence="2 3">
    <name type="scientific">Bythopirellula polymerisocia</name>
    <dbReference type="NCBI Taxonomy" id="2528003"/>
    <lineage>
        <taxon>Bacteria</taxon>
        <taxon>Pseudomonadati</taxon>
        <taxon>Planctomycetota</taxon>
        <taxon>Planctomycetia</taxon>
        <taxon>Pirellulales</taxon>
        <taxon>Lacipirellulaceae</taxon>
        <taxon>Bythopirellula</taxon>
    </lineage>
</organism>
<feature type="chain" id="PRO_5023023095" description="PEP-CTERM protein-sorting domain-containing protein" evidence="1">
    <location>
        <begin position="23"/>
        <end position="241"/>
    </location>
</feature>
<dbReference type="PROSITE" id="PS51257">
    <property type="entry name" value="PROKAR_LIPOPROTEIN"/>
    <property type="match status" value="1"/>
</dbReference>
<name>A0A5C6CJ18_9BACT</name>
<evidence type="ECO:0008006" key="4">
    <source>
        <dbReference type="Google" id="ProtNLM"/>
    </source>
</evidence>
<accession>A0A5C6CJ18</accession>
<reference evidence="2 3" key="1">
    <citation type="submission" date="2019-02" db="EMBL/GenBank/DDBJ databases">
        <title>Deep-cultivation of Planctomycetes and their phenomic and genomic characterization uncovers novel biology.</title>
        <authorList>
            <person name="Wiegand S."/>
            <person name="Jogler M."/>
            <person name="Boedeker C."/>
            <person name="Pinto D."/>
            <person name="Vollmers J."/>
            <person name="Rivas-Marin E."/>
            <person name="Kohn T."/>
            <person name="Peeters S.H."/>
            <person name="Heuer A."/>
            <person name="Rast P."/>
            <person name="Oberbeckmann S."/>
            <person name="Bunk B."/>
            <person name="Jeske O."/>
            <person name="Meyerdierks A."/>
            <person name="Storesund J.E."/>
            <person name="Kallscheuer N."/>
            <person name="Luecker S."/>
            <person name="Lage O.M."/>
            <person name="Pohl T."/>
            <person name="Merkel B.J."/>
            <person name="Hornburger P."/>
            <person name="Mueller R.-W."/>
            <person name="Bruemmer F."/>
            <person name="Labrenz M."/>
            <person name="Spormann A.M."/>
            <person name="Op Den Camp H."/>
            <person name="Overmann J."/>
            <person name="Amann R."/>
            <person name="Jetten M.S.M."/>
            <person name="Mascher T."/>
            <person name="Medema M.H."/>
            <person name="Devos D.P."/>
            <person name="Kaster A.-K."/>
            <person name="Ovreas L."/>
            <person name="Rohde M."/>
            <person name="Galperin M.Y."/>
            <person name="Jogler C."/>
        </authorList>
    </citation>
    <scope>NUCLEOTIDE SEQUENCE [LARGE SCALE GENOMIC DNA]</scope>
    <source>
        <strain evidence="2 3">Pla144</strain>
    </source>
</reference>
<protein>
    <recommendedName>
        <fullName evidence="4">PEP-CTERM protein-sorting domain-containing protein</fullName>
    </recommendedName>
</protein>
<sequence length="241" mass="24827" precursor="true">MRNCLGTITIIAWSLSPSLTIACSKHGTNAGGELWLPTNSSGGVVQGFLTLETSLVPPTVPTTCTAGVGLGSLGNLAPNGVTVTGMSIVVFNNSTGASVPLPAFSFLPNSITTTSLMAGSGSSVQSNTNPLFEGSSWFGFSSAVASFLLPVLSPDEMLAFQFAVELPTLQLPLRLEAHYAGGEGQSEGTPIFDGTHPVQYFTVADPSVLVTAPVPEPNTLTLAITIGVILVLRRSSALYKA</sequence>